<sequence>MVHKKTPNSHAKEPGSSHPSTTPAIASSPWKSTPATPFTPSSSSSFEKTVILFDWWLFEAETDVDGKRLAVGGLTMRGQQKQQATRVFNSAPIIKRFDAFTVETADGITVRIHGSINKSRTHHNGVPVEVCNCFLIGFPYNWEVYADEYFGNKPSSTFTSKTAHCVDEQPKASSDGSCGIFPIRLDEFPMSKIIDVINSTPGTSIDDLLKKSFTRMSKGNLDDEQTTNPAEFEIRRLSNDVLPEKNFISFPTTGSKFGGYTLRSRCRAERTQVHSTGVAEGKDLDKKVSKSFSVKVNEPSAAFLESDVRKPQDVSNGKDHGHTVRSKFSSKKDKTAVLPSAVSPDEDQYHAEVERMGVDNKKASIIESSGDPKGPLSNDIDEVCNRIHEKLEKCTFIARKETNTQVAAVATEKRTSEMGEVLLKKPLTKSTVSRRKYGAERQKNIQHKTDGIESVMPAHHSDKDTAHSNIPINEHCGTDEASGMIEKDTAEAHTYRKEIQSEDLDGVQQMIKNKASYTRGRTIWKPSYSPVLKTPLTRDMANKSSISSPELLNLRRSRSGRLLVPSIDHWRQKIIYDMDRNMVGITGVDNLNSPTKGSKSLPPSKKRKL</sequence>
<name>A0AAX6G4C3_IRIPA</name>
<gene>
    <name evidence="3" type="ORF">M6B38_384420</name>
</gene>
<dbReference type="EMBL" id="JANAVB010023042">
    <property type="protein sequence ID" value="KAJ6823293.1"/>
    <property type="molecule type" value="Genomic_DNA"/>
</dbReference>
<comment type="caution">
    <text evidence="3">The sequence shown here is derived from an EMBL/GenBank/DDBJ whole genome shotgun (WGS) entry which is preliminary data.</text>
</comment>
<organism evidence="3 4">
    <name type="scientific">Iris pallida</name>
    <name type="common">Sweet iris</name>
    <dbReference type="NCBI Taxonomy" id="29817"/>
    <lineage>
        <taxon>Eukaryota</taxon>
        <taxon>Viridiplantae</taxon>
        <taxon>Streptophyta</taxon>
        <taxon>Embryophyta</taxon>
        <taxon>Tracheophyta</taxon>
        <taxon>Spermatophyta</taxon>
        <taxon>Magnoliopsida</taxon>
        <taxon>Liliopsida</taxon>
        <taxon>Asparagales</taxon>
        <taxon>Iridaceae</taxon>
        <taxon>Iridoideae</taxon>
        <taxon>Irideae</taxon>
        <taxon>Iris</taxon>
    </lineage>
</organism>
<evidence type="ECO:0000313" key="4">
    <source>
        <dbReference type="Proteomes" id="UP001140949"/>
    </source>
</evidence>
<reference evidence="3" key="2">
    <citation type="submission" date="2023-04" db="EMBL/GenBank/DDBJ databases">
        <authorList>
            <person name="Bruccoleri R.E."/>
            <person name="Oakeley E.J."/>
            <person name="Faust A.-M."/>
            <person name="Dessus-Babus S."/>
            <person name="Altorfer M."/>
            <person name="Burckhardt D."/>
            <person name="Oertli M."/>
            <person name="Naumann U."/>
            <person name="Petersen F."/>
            <person name="Wong J."/>
        </authorList>
    </citation>
    <scope>NUCLEOTIDE SEQUENCE</scope>
    <source>
        <strain evidence="3">GSM-AAB239-AS_SAM_17_03QT</strain>
        <tissue evidence="3">Leaf</tissue>
    </source>
</reference>
<reference evidence="3" key="1">
    <citation type="journal article" date="2023" name="GigaByte">
        <title>Genome assembly of the bearded iris, Iris pallida Lam.</title>
        <authorList>
            <person name="Bruccoleri R.E."/>
            <person name="Oakeley E.J."/>
            <person name="Faust A.M.E."/>
            <person name="Altorfer M."/>
            <person name="Dessus-Babus S."/>
            <person name="Burckhardt D."/>
            <person name="Oertli M."/>
            <person name="Naumann U."/>
            <person name="Petersen F."/>
            <person name="Wong J."/>
        </authorList>
    </citation>
    <scope>NUCLEOTIDE SEQUENCE</scope>
    <source>
        <strain evidence="3">GSM-AAB239-AS_SAM_17_03QT</strain>
    </source>
</reference>
<dbReference type="AlphaFoldDB" id="A0AAX6G4C3"/>
<keyword evidence="4" id="KW-1185">Reference proteome</keyword>
<feature type="compositionally biased region" description="Polar residues" evidence="1">
    <location>
        <begin position="17"/>
        <end position="31"/>
    </location>
</feature>
<dbReference type="PANTHER" id="PTHR35311:SF1">
    <property type="entry name" value="PROTEIN EMBRYO DEFECTIVE 1674"/>
    <property type="match status" value="1"/>
</dbReference>
<evidence type="ECO:0000259" key="2">
    <source>
        <dbReference type="Pfam" id="PF09133"/>
    </source>
</evidence>
<feature type="region of interest" description="Disordered" evidence="1">
    <location>
        <begin position="1"/>
        <end position="43"/>
    </location>
</feature>
<feature type="region of interest" description="Disordered" evidence="1">
    <location>
        <begin position="306"/>
        <end position="341"/>
    </location>
</feature>
<evidence type="ECO:0000313" key="3">
    <source>
        <dbReference type="EMBL" id="KAJ6823293.1"/>
    </source>
</evidence>
<dbReference type="Proteomes" id="UP001140949">
    <property type="component" value="Unassembled WGS sequence"/>
</dbReference>
<feature type="compositionally biased region" description="Low complexity" evidence="1">
    <location>
        <begin position="32"/>
        <end position="43"/>
    </location>
</feature>
<evidence type="ECO:0000256" key="1">
    <source>
        <dbReference type="SAM" id="MobiDB-lite"/>
    </source>
</evidence>
<feature type="compositionally biased region" description="Low complexity" evidence="1">
    <location>
        <begin position="593"/>
        <end position="603"/>
    </location>
</feature>
<dbReference type="Pfam" id="PF09133">
    <property type="entry name" value="SANTA"/>
    <property type="match status" value="1"/>
</dbReference>
<feature type="region of interest" description="Disordered" evidence="1">
    <location>
        <begin position="587"/>
        <end position="609"/>
    </location>
</feature>
<feature type="compositionally biased region" description="Basic and acidic residues" evidence="1">
    <location>
        <begin position="306"/>
        <end position="322"/>
    </location>
</feature>
<dbReference type="InterPro" id="IPR015216">
    <property type="entry name" value="SANTA"/>
</dbReference>
<protein>
    <recommendedName>
        <fullName evidence="2">SANTA domain-containing protein</fullName>
    </recommendedName>
</protein>
<proteinExistence type="predicted"/>
<dbReference type="PANTHER" id="PTHR35311">
    <property type="entry name" value="KINETOCHORE-ASSOCIATED PROTEIN KNL-2 HOMOLOG"/>
    <property type="match status" value="1"/>
</dbReference>
<feature type="domain" description="SANTA" evidence="2">
    <location>
        <begin position="50"/>
        <end position="144"/>
    </location>
</feature>
<accession>A0AAX6G4C3</accession>
<dbReference type="InterPro" id="IPR053090">
    <property type="entry name" value="Centromere_KNL-2_homolog"/>
</dbReference>